<evidence type="ECO:0000256" key="1">
    <source>
        <dbReference type="SAM" id="MobiDB-lite"/>
    </source>
</evidence>
<proteinExistence type="predicted"/>
<dbReference type="GO" id="GO:0016887">
    <property type="term" value="F:ATP hydrolysis activity"/>
    <property type="evidence" value="ECO:0007669"/>
    <property type="project" value="InterPro"/>
</dbReference>
<dbReference type="STRING" id="650164.K5V3W7"/>
<dbReference type="InParanoid" id="K5V3W7"/>
<evidence type="ECO:0000313" key="3">
    <source>
        <dbReference type="EMBL" id="EKM57276.1"/>
    </source>
</evidence>
<dbReference type="CDD" id="cd19481">
    <property type="entry name" value="RecA-like_protease"/>
    <property type="match status" value="1"/>
</dbReference>
<organism evidence="3 4">
    <name type="scientific">Phanerochaete carnosa (strain HHB-10118-sp)</name>
    <name type="common">White-rot fungus</name>
    <name type="synonym">Peniophora carnosa</name>
    <dbReference type="NCBI Taxonomy" id="650164"/>
    <lineage>
        <taxon>Eukaryota</taxon>
        <taxon>Fungi</taxon>
        <taxon>Dikarya</taxon>
        <taxon>Basidiomycota</taxon>
        <taxon>Agaricomycotina</taxon>
        <taxon>Agaricomycetes</taxon>
        <taxon>Polyporales</taxon>
        <taxon>Phanerochaetaceae</taxon>
        <taxon>Phanerochaete</taxon>
    </lineage>
</organism>
<keyword evidence="4" id="KW-1185">Reference proteome</keyword>
<evidence type="ECO:0000259" key="2">
    <source>
        <dbReference type="SMART" id="SM00382"/>
    </source>
</evidence>
<dbReference type="EMBL" id="JH930471">
    <property type="protein sequence ID" value="EKM57276.1"/>
    <property type="molecule type" value="Genomic_DNA"/>
</dbReference>
<dbReference type="HOGENOM" id="CLU_004471_5_0_1"/>
<dbReference type="SMART" id="SM00382">
    <property type="entry name" value="AAA"/>
    <property type="match status" value="1"/>
</dbReference>
<feature type="domain" description="AAA+ ATPase" evidence="2">
    <location>
        <begin position="335"/>
        <end position="461"/>
    </location>
</feature>
<dbReference type="Pfam" id="PF00004">
    <property type="entry name" value="AAA"/>
    <property type="match status" value="1"/>
</dbReference>
<dbReference type="Gene3D" id="3.40.50.300">
    <property type="entry name" value="P-loop containing nucleotide triphosphate hydrolases"/>
    <property type="match status" value="1"/>
</dbReference>
<name>K5V3W7_PHACS</name>
<sequence length="541" mass="60945">MSDSVDAAPPKLLNEYLHKDYRTTISSIQRLTSHGEITFELLHSILVPRTILVTTCAVTGEPRAVKLVNSTRVRTDAGRSYYDLLCESIDIDDEPAVDDQWAAPTSGHSADAELRKAGGGCSFGRVENRIIIPQFKGTLKINQLNCYPIKYHPNESELRRSLIARGRKWISYRGIHHVFYKGMASACTSRPYKYNVNSRIMIDRANFRRHNPNYELPQIKRQVEGDDSGWGSPPPLDPNRNVRTLSVQTHAPQDEPDEEPTDEELMLASPVLHGFSLTDKTWLEFNVQKIAEIEWNDEAFEKLVLPAGRKTLMRSLVEAHKADLGFDDFVKGKGHGLVINLFGPPGVGKTLSAEATSEHVRSPLYVIGGGDLGTTAGELDTALQKVFDIATHWKAIVLIDEADVFLEQRSLHDLERNAMVAVFLRHLEYYRGILFLTTNRVRTFDEAFLSRIHIALHFRELSHEAKMQVWSSFLQKVGTDMPQEQLERLAERDINGRQIKNATRTANSLAAGRGEKLHYGHLAETLDAMDDFTSEFKSMAA</sequence>
<dbReference type="GeneID" id="18916182"/>
<dbReference type="Pfam" id="PF22942">
    <property type="entry name" value="DUF7025"/>
    <property type="match status" value="1"/>
</dbReference>
<dbReference type="GO" id="GO:0005524">
    <property type="term" value="F:ATP binding"/>
    <property type="evidence" value="ECO:0007669"/>
    <property type="project" value="InterPro"/>
</dbReference>
<evidence type="ECO:0000313" key="4">
    <source>
        <dbReference type="Proteomes" id="UP000008370"/>
    </source>
</evidence>
<dbReference type="AlphaFoldDB" id="K5V3W7"/>
<dbReference type="PANTHER" id="PTHR46411">
    <property type="entry name" value="FAMILY ATPASE, PUTATIVE-RELATED"/>
    <property type="match status" value="1"/>
</dbReference>
<dbReference type="InterPro" id="IPR003593">
    <property type="entry name" value="AAA+_ATPase"/>
</dbReference>
<gene>
    <name evidence="3" type="ORF">PHACADRAFT_254960</name>
</gene>
<dbReference type="RefSeq" id="XP_007395092.1">
    <property type="nucleotide sequence ID" value="XM_007395030.1"/>
</dbReference>
<feature type="region of interest" description="Disordered" evidence="1">
    <location>
        <begin position="219"/>
        <end position="242"/>
    </location>
</feature>
<protein>
    <recommendedName>
        <fullName evidence="2">AAA+ ATPase domain-containing protein</fullName>
    </recommendedName>
</protein>
<dbReference type="SUPFAM" id="SSF52540">
    <property type="entry name" value="P-loop containing nucleoside triphosphate hydrolases"/>
    <property type="match status" value="1"/>
</dbReference>
<dbReference type="Proteomes" id="UP000008370">
    <property type="component" value="Unassembled WGS sequence"/>
</dbReference>
<dbReference type="PANTHER" id="PTHR46411:SF3">
    <property type="entry name" value="AAA+ ATPASE DOMAIN-CONTAINING PROTEIN"/>
    <property type="match status" value="1"/>
</dbReference>
<dbReference type="OrthoDB" id="10042665at2759"/>
<dbReference type="KEGG" id="pco:PHACADRAFT_254960"/>
<dbReference type="InterPro" id="IPR054289">
    <property type="entry name" value="DUF7025"/>
</dbReference>
<dbReference type="InterPro" id="IPR027417">
    <property type="entry name" value="P-loop_NTPase"/>
</dbReference>
<accession>K5V3W7</accession>
<reference evidence="3 4" key="1">
    <citation type="journal article" date="2012" name="BMC Genomics">
        <title>Comparative genomics of the white-rot fungi, Phanerochaete carnosa and P. chrysosporium, to elucidate the genetic basis of the distinct wood types they colonize.</title>
        <authorList>
            <person name="Suzuki H."/>
            <person name="MacDonald J."/>
            <person name="Syed K."/>
            <person name="Salamov A."/>
            <person name="Hori C."/>
            <person name="Aerts A."/>
            <person name="Henrissat B."/>
            <person name="Wiebenga A."/>
            <person name="vanKuyk P.A."/>
            <person name="Barry K."/>
            <person name="Lindquist E."/>
            <person name="LaButti K."/>
            <person name="Lapidus A."/>
            <person name="Lucas S."/>
            <person name="Coutinho P."/>
            <person name="Gong Y."/>
            <person name="Samejima M."/>
            <person name="Mahadevan R."/>
            <person name="Abou-Zaid M."/>
            <person name="de Vries R.P."/>
            <person name="Igarashi K."/>
            <person name="Yadav J.S."/>
            <person name="Grigoriev I.V."/>
            <person name="Master E.R."/>
        </authorList>
    </citation>
    <scope>NUCLEOTIDE SEQUENCE [LARGE SCALE GENOMIC DNA]</scope>
    <source>
        <strain evidence="3 4">HHB-10118-sp</strain>
    </source>
</reference>
<dbReference type="InterPro" id="IPR003959">
    <property type="entry name" value="ATPase_AAA_core"/>
</dbReference>